<keyword evidence="3" id="KW-0433">Leucine-rich repeat</keyword>
<dbReference type="SMART" id="SM00369">
    <property type="entry name" value="LRR_TYP"/>
    <property type="match status" value="8"/>
</dbReference>
<comment type="caution">
    <text evidence="7">The sequence shown here is derived from an EMBL/GenBank/DDBJ whole genome shotgun (WGS) entry which is preliminary data.</text>
</comment>
<dbReference type="GO" id="GO:0005886">
    <property type="term" value="C:plasma membrane"/>
    <property type="evidence" value="ECO:0007669"/>
    <property type="project" value="UniProtKB-SubCell"/>
</dbReference>
<keyword evidence="2" id="KW-0472">Membrane</keyword>
<evidence type="ECO:0000259" key="6">
    <source>
        <dbReference type="Pfam" id="PF23598"/>
    </source>
</evidence>
<comment type="subcellular location">
    <subcellularLocation>
        <location evidence="1">Cell membrane</location>
    </subcellularLocation>
</comment>
<dbReference type="InterPro" id="IPR003591">
    <property type="entry name" value="Leu-rich_rpt_typical-subtyp"/>
</dbReference>
<organism evidence="7 8">
    <name type="scientific">Pseudomarimonas arenosa</name>
    <dbReference type="NCBI Taxonomy" id="2774145"/>
    <lineage>
        <taxon>Bacteria</taxon>
        <taxon>Pseudomonadati</taxon>
        <taxon>Pseudomonadota</taxon>
        <taxon>Gammaproteobacteria</taxon>
        <taxon>Lysobacterales</taxon>
        <taxon>Lysobacteraceae</taxon>
        <taxon>Pseudomarimonas</taxon>
    </lineage>
</organism>
<dbReference type="Pfam" id="PF13855">
    <property type="entry name" value="LRR_8"/>
    <property type="match status" value="1"/>
</dbReference>
<name>A0AAW3ZW36_9GAMM</name>
<feature type="chain" id="PRO_5044025655" description="Disease resistance R13L4/SHOC-2-like LRR domain-containing protein" evidence="5">
    <location>
        <begin position="23"/>
        <end position="455"/>
    </location>
</feature>
<keyword evidence="4" id="KW-0677">Repeat</keyword>
<dbReference type="RefSeq" id="WP_192031662.1">
    <property type="nucleotide sequence ID" value="NZ_JACYTR010000102.1"/>
</dbReference>
<dbReference type="InterPro" id="IPR052941">
    <property type="entry name" value="StomDev_PlantInt_Reg"/>
</dbReference>
<dbReference type="EMBL" id="JACYTR010000102">
    <property type="protein sequence ID" value="MBD8528246.1"/>
    <property type="molecule type" value="Genomic_DNA"/>
</dbReference>
<dbReference type="FunFam" id="3.80.10.10:FF:000383">
    <property type="entry name" value="Leucine-rich repeat receptor protein kinase EMS1"/>
    <property type="match status" value="1"/>
</dbReference>
<keyword evidence="8" id="KW-1185">Reference proteome</keyword>
<dbReference type="SUPFAM" id="SSF52058">
    <property type="entry name" value="L domain-like"/>
    <property type="match status" value="1"/>
</dbReference>
<dbReference type="PANTHER" id="PTHR48004">
    <property type="entry name" value="OS01G0149700 PROTEIN"/>
    <property type="match status" value="1"/>
</dbReference>
<evidence type="ECO:0000256" key="4">
    <source>
        <dbReference type="ARBA" id="ARBA00022737"/>
    </source>
</evidence>
<protein>
    <recommendedName>
        <fullName evidence="6">Disease resistance R13L4/SHOC-2-like LRR domain-containing protein</fullName>
    </recommendedName>
</protein>
<dbReference type="FunFam" id="3.80.10.10:FF:000041">
    <property type="entry name" value="LRR receptor-like serine/threonine-protein kinase ERECTA"/>
    <property type="match status" value="1"/>
</dbReference>
<dbReference type="Pfam" id="PF00560">
    <property type="entry name" value="LRR_1"/>
    <property type="match status" value="2"/>
</dbReference>
<keyword evidence="2" id="KW-1003">Cell membrane</keyword>
<proteinExistence type="predicted"/>
<feature type="domain" description="Disease resistance R13L4/SHOC-2-like LRR" evidence="6">
    <location>
        <begin position="102"/>
        <end position="236"/>
    </location>
</feature>
<gene>
    <name evidence="7" type="ORF">IFO71_21060</name>
</gene>
<accession>A0AAW3ZW36</accession>
<dbReference type="Proteomes" id="UP000613768">
    <property type="component" value="Unassembled WGS sequence"/>
</dbReference>
<dbReference type="InterPro" id="IPR001611">
    <property type="entry name" value="Leu-rich_rpt"/>
</dbReference>
<evidence type="ECO:0000256" key="3">
    <source>
        <dbReference type="ARBA" id="ARBA00022614"/>
    </source>
</evidence>
<dbReference type="InterPro" id="IPR032675">
    <property type="entry name" value="LRR_dom_sf"/>
</dbReference>
<keyword evidence="5" id="KW-0732">Signal</keyword>
<evidence type="ECO:0000256" key="2">
    <source>
        <dbReference type="ARBA" id="ARBA00022475"/>
    </source>
</evidence>
<dbReference type="Gene3D" id="3.80.10.10">
    <property type="entry name" value="Ribonuclease Inhibitor"/>
    <property type="match status" value="3"/>
</dbReference>
<evidence type="ECO:0000313" key="8">
    <source>
        <dbReference type="Proteomes" id="UP000613768"/>
    </source>
</evidence>
<evidence type="ECO:0000313" key="7">
    <source>
        <dbReference type="EMBL" id="MBD8528246.1"/>
    </source>
</evidence>
<feature type="signal peptide" evidence="5">
    <location>
        <begin position="1"/>
        <end position="22"/>
    </location>
</feature>
<dbReference type="PANTHER" id="PTHR48004:SF59">
    <property type="entry name" value="LEUCINE-RICH REPEAT-CONTAINING N-TERMINAL PLANT-TYPE DOMAIN-CONTAINING PROTEIN"/>
    <property type="match status" value="1"/>
</dbReference>
<dbReference type="InterPro" id="IPR055414">
    <property type="entry name" value="LRR_R13L4/SHOC2-like"/>
</dbReference>
<reference evidence="7 8" key="1">
    <citation type="submission" date="2020-09" db="EMBL/GenBank/DDBJ databases">
        <title>Pseudoxanthomonas sp. CAU 1598 isolated from sand of Yaerae Beach.</title>
        <authorList>
            <person name="Kim W."/>
        </authorList>
    </citation>
    <scope>NUCLEOTIDE SEQUENCE [LARGE SCALE GENOMIC DNA]</scope>
    <source>
        <strain evidence="7 8">CAU 1598</strain>
    </source>
</reference>
<evidence type="ECO:0000256" key="5">
    <source>
        <dbReference type="SAM" id="SignalP"/>
    </source>
</evidence>
<dbReference type="AlphaFoldDB" id="A0AAW3ZW36"/>
<evidence type="ECO:0000256" key="1">
    <source>
        <dbReference type="ARBA" id="ARBA00004236"/>
    </source>
</evidence>
<sequence length="455" mass="48340">MRAIASAIVLLLLLALPCSARAGNLSVLLCNNVNVDLFDCFDLVVLYNSTNGDNWINNSNWGTPDVDSWHGVIVNPLTGRVIALDLALNGLNGPFPPEWRGLQALEFLQLSSNGIDGELPSYLGNLTALKLLQIGFNNLEGPLPASLGNLTQLDNLFLGGNRFSGQIPATFGNLTQLEVLNLFSDGFDAGERLSGPLPDLSGLTRLQRLDLRSNDIEGPLPGYLDQMPDLEQLHLDGNSFSGSLPANIGLLSKLQSLDLAGNQLSGAIPASLGNLAMLEELELSFNDFSSTLPTSLGNLSALRKLRIAGAPVGLLADRQAITGPIPHQLANLSQLEELNLGFNQLSGRLPACLGNLPALTVLNLQANDIEGPVPDAFTLLDLDVFYVGANLLESDTGQQLVLSPSVQTWFNAIPETVAIIPGFGFLSSTTQRALPMNPDAIFNSGFEAEPSNACG</sequence>
<dbReference type="Pfam" id="PF23598">
    <property type="entry name" value="LRR_14"/>
    <property type="match status" value="1"/>
</dbReference>